<dbReference type="InParanoid" id="J0WMP4"/>
<organism evidence="1 2">
    <name type="scientific">Auricularia subglabra (strain TFB-10046 / SS5)</name>
    <name type="common">White-rot fungus</name>
    <name type="synonym">Auricularia delicata (strain TFB10046)</name>
    <dbReference type="NCBI Taxonomy" id="717982"/>
    <lineage>
        <taxon>Eukaryota</taxon>
        <taxon>Fungi</taxon>
        <taxon>Dikarya</taxon>
        <taxon>Basidiomycota</taxon>
        <taxon>Agaricomycotina</taxon>
        <taxon>Agaricomycetes</taxon>
        <taxon>Auriculariales</taxon>
        <taxon>Auriculariaceae</taxon>
        <taxon>Auricularia</taxon>
    </lineage>
</organism>
<protein>
    <recommendedName>
        <fullName evidence="3">DNA/RNA polymerase</fullName>
    </recommendedName>
</protein>
<keyword evidence="2" id="KW-1185">Reference proteome</keyword>
<proteinExistence type="predicted"/>
<evidence type="ECO:0000313" key="2">
    <source>
        <dbReference type="Proteomes" id="UP000006514"/>
    </source>
</evidence>
<dbReference type="eggNOG" id="ENOG502S0CW">
    <property type="taxonomic scope" value="Eukaryota"/>
</dbReference>
<dbReference type="EMBL" id="JH688445">
    <property type="protein sequence ID" value="EJD33090.1"/>
    <property type="molecule type" value="Genomic_DNA"/>
</dbReference>
<evidence type="ECO:0008006" key="3">
    <source>
        <dbReference type="Google" id="ProtNLM"/>
    </source>
</evidence>
<sequence length="346" mass="39133">MGLVIWIAVNKEGIKDLFAYVDDAFGFERKDSLLYYKPYDQYYPAKQTRLLQLWDKLGIPHKKSKQLFGSQLTIIGFEVDPNLMRVSISDDRRQDLVTAIENFIALPASGRRRHSLREFYRLAGWINWVLNVFPLLRPGMCELYAKMAGKTKIHSQIQISTTLVRELTWLLKHLRMADGVRMLDSEEWGPDEADLTVFTDASGSGLAFFSPAHNAGFQSPLVPRPREDGSSDIFFFEALAVCSALQWASSLPSPPRKLLIYTDNDNTVVMNNTFKCKRPYNPILLCTADILISTGIQLRVLHIAGKDNIIADALSRWMNDKACAHAPGLQIFPFIPPRAALGGWEQ</sequence>
<dbReference type="Gene3D" id="3.30.420.10">
    <property type="entry name" value="Ribonuclease H-like superfamily/Ribonuclease H"/>
    <property type="match status" value="1"/>
</dbReference>
<dbReference type="InterPro" id="IPR043502">
    <property type="entry name" value="DNA/RNA_pol_sf"/>
</dbReference>
<dbReference type="Proteomes" id="UP000006514">
    <property type="component" value="Unassembled WGS sequence"/>
</dbReference>
<name>J0WMP4_AURST</name>
<dbReference type="AlphaFoldDB" id="J0WMP4"/>
<dbReference type="PANTHER" id="PTHR33050:SF7">
    <property type="entry name" value="RIBONUCLEASE H"/>
    <property type="match status" value="1"/>
</dbReference>
<dbReference type="InterPro" id="IPR036397">
    <property type="entry name" value="RNaseH_sf"/>
</dbReference>
<dbReference type="GO" id="GO:0003676">
    <property type="term" value="F:nucleic acid binding"/>
    <property type="evidence" value="ECO:0007669"/>
    <property type="project" value="InterPro"/>
</dbReference>
<dbReference type="OMA" id="CATIHWI"/>
<dbReference type="OrthoDB" id="198652at2759"/>
<evidence type="ECO:0000313" key="1">
    <source>
        <dbReference type="EMBL" id="EJD33090.1"/>
    </source>
</evidence>
<dbReference type="InterPro" id="IPR052055">
    <property type="entry name" value="Hepadnavirus_pol/RT"/>
</dbReference>
<dbReference type="PANTHER" id="PTHR33050">
    <property type="entry name" value="REVERSE TRANSCRIPTASE DOMAIN-CONTAINING PROTEIN"/>
    <property type="match status" value="1"/>
</dbReference>
<gene>
    <name evidence="1" type="ORF">AURDEDRAFT_77217</name>
</gene>
<dbReference type="SUPFAM" id="SSF56672">
    <property type="entry name" value="DNA/RNA polymerases"/>
    <property type="match status" value="1"/>
</dbReference>
<reference evidence="2" key="1">
    <citation type="journal article" date="2012" name="Science">
        <title>The Paleozoic origin of enzymatic lignin decomposition reconstructed from 31 fungal genomes.</title>
        <authorList>
            <person name="Floudas D."/>
            <person name="Binder M."/>
            <person name="Riley R."/>
            <person name="Barry K."/>
            <person name="Blanchette R.A."/>
            <person name="Henrissat B."/>
            <person name="Martinez A.T."/>
            <person name="Otillar R."/>
            <person name="Spatafora J.W."/>
            <person name="Yadav J.S."/>
            <person name="Aerts A."/>
            <person name="Benoit I."/>
            <person name="Boyd A."/>
            <person name="Carlson A."/>
            <person name="Copeland A."/>
            <person name="Coutinho P.M."/>
            <person name="de Vries R.P."/>
            <person name="Ferreira P."/>
            <person name="Findley K."/>
            <person name="Foster B."/>
            <person name="Gaskell J."/>
            <person name="Glotzer D."/>
            <person name="Gorecki P."/>
            <person name="Heitman J."/>
            <person name="Hesse C."/>
            <person name="Hori C."/>
            <person name="Igarashi K."/>
            <person name="Jurgens J.A."/>
            <person name="Kallen N."/>
            <person name="Kersten P."/>
            <person name="Kohler A."/>
            <person name="Kuees U."/>
            <person name="Kumar T.K.A."/>
            <person name="Kuo A."/>
            <person name="LaButti K."/>
            <person name="Larrondo L.F."/>
            <person name="Lindquist E."/>
            <person name="Ling A."/>
            <person name="Lombard V."/>
            <person name="Lucas S."/>
            <person name="Lundell T."/>
            <person name="Martin R."/>
            <person name="McLaughlin D.J."/>
            <person name="Morgenstern I."/>
            <person name="Morin E."/>
            <person name="Murat C."/>
            <person name="Nagy L.G."/>
            <person name="Nolan M."/>
            <person name="Ohm R.A."/>
            <person name="Patyshakuliyeva A."/>
            <person name="Rokas A."/>
            <person name="Ruiz-Duenas F.J."/>
            <person name="Sabat G."/>
            <person name="Salamov A."/>
            <person name="Samejima M."/>
            <person name="Schmutz J."/>
            <person name="Slot J.C."/>
            <person name="St John F."/>
            <person name="Stenlid J."/>
            <person name="Sun H."/>
            <person name="Sun S."/>
            <person name="Syed K."/>
            <person name="Tsang A."/>
            <person name="Wiebenga A."/>
            <person name="Young D."/>
            <person name="Pisabarro A."/>
            <person name="Eastwood D.C."/>
            <person name="Martin F."/>
            <person name="Cullen D."/>
            <person name="Grigoriev I.V."/>
            <person name="Hibbett D.S."/>
        </authorList>
    </citation>
    <scope>NUCLEOTIDE SEQUENCE [LARGE SCALE GENOMIC DNA]</scope>
    <source>
        <strain evidence="2">TFB10046</strain>
    </source>
</reference>
<accession>J0WMP4</accession>
<dbReference type="KEGG" id="adl:AURDEDRAFT_77217"/>